<dbReference type="AlphaFoldDB" id="A8ZUP3"/>
<accession>A8ZUP3</accession>
<dbReference type="KEGG" id="dol:Dole_0646"/>
<dbReference type="PANTHER" id="PTHR38664:SF1">
    <property type="entry name" value="SLR0058 PROTEIN"/>
    <property type="match status" value="1"/>
</dbReference>
<evidence type="ECO:0000313" key="1">
    <source>
        <dbReference type="EMBL" id="ABW66456.1"/>
    </source>
</evidence>
<dbReference type="PANTHER" id="PTHR38664">
    <property type="entry name" value="SLR0058 PROTEIN"/>
    <property type="match status" value="1"/>
</dbReference>
<dbReference type="HOGENOM" id="CLU_131526_4_2_7"/>
<dbReference type="InterPro" id="IPR008769">
    <property type="entry name" value="PhaF_PhaI"/>
</dbReference>
<sequence length="108" mass="12531">MIDLLKKAMFAGIGLALKTKEEVEEFASDLVQRAELSENEGKKFVNDFMKRYDESKEKLEEKVERTVRDLLAKANFVTREEMTEVKDEIQHMRKTLSIEDSSAADDDR</sequence>
<name>A8ZUP3_DESOH</name>
<dbReference type="STRING" id="96561.Dole_0646"/>
<evidence type="ECO:0008006" key="3">
    <source>
        <dbReference type="Google" id="ProtNLM"/>
    </source>
</evidence>
<dbReference type="eggNOG" id="COG3937">
    <property type="taxonomic scope" value="Bacteria"/>
</dbReference>
<gene>
    <name evidence="1" type="ordered locus">Dole_0646</name>
</gene>
<proteinExistence type="predicted"/>
<dbReference type="Proteomes" id="UP000008561">
    <property type="component" value="Chromosome"/>
</dbReference>
<evidence type="ECO:0000313" key="2">
    <source>
        <dbReference type="Proteomes" id="UP000008561"/>
    </source>
</evidence>
<dbReference type="RefSeq" id="WP_012174075.1">
    <property type="nucleotide sequence ID" value="NC_009943.1"/>
</dbReference>
<dbReference type="EMBL" id="CP000859">
    <property type="protein sequence ID" value="ABW66456.1"/>
    <property type="molecule type" value="Genomic_DNA"/>
</dbReference>
<reference evidence="1 2" key="1">
    <citation type="submission" date="2007-10" db="EMBL/GenBank/DDBJ databases">
        <title>Complete sequence of Desulfococcus oleovorans Hxd3.</title>
        <authorList>
            <consortium name="US DOE Joint Genome Institute"/>
            <person name="Copeland A."/>
            <person name="Lucas S."/>
            <person name="Lapidus A."/>
            <person name="Barry K."/>
            <person name="Glavina del Rio T."/>
            <person name="Dalin E."/>
            <person name="Tice H."/>
            <person name="Pitluck S."/>
            <person name="Kiss H."/>
            <person name="Brettin T."/>
            <person name="Bruce D."/>
            <person name="Detter J.C."/>
            <person name="Han C."/>
            <person name="Schmutz J."/>
            <person name="Larimer F."/>
            <person name="Land M."/>
            <person name="Hauser L."/>
            <person name="Kyrpides N."/>
            <person name="Kim E."/>
            <person name="Wawrik B."/>
            <person name="Richardson P."/>
        </authorList>
    </citation>
    <scope>NUCLEOTIDE SEQUENCE [LARGE SCALE GENOMIC DNA]</scope>
    <source>
        <strain evidence="2">DSM 6200 / JCM 39069 / Hxd3</strain>
    </source>
</reference>
<dbReference type="OrthoDB" id="198919at2"/>
<protein>
    <recommendedName>
        <fullName evidence="3">Polyhydroxyalkanoate synthesis regulator</fullName>
    </recommendedName>
</protein>
<organism evidence="1 2">
    <name type="scientific">Desulfosudis oleivorans (strain DSM 6200 / JCM 39069 / Hxd3)</name>
    <name type="common">Desulfococcus oleovorans</name>
    <dbReference type="NCBI Taxonomy" id="96561"/>
    <lineage>
        <taxon>Bacteria</taxon>
        <taxon>Pseudomonadati</taxon>
        <taxon>Thermodesulfobacteriota</taxon>
        <taxon>Desulfobacteria</taxon>
        <taxon>Desulfobacterales</taxon>
        <taxon>Desulfosudaceae</taxon>
        <taxon>Desulfosudis</taxon>
    </lineage>
</organism>
<keyword evidence="2" id="KW-1185">Reference proteome</keyword>